<accession>A0ABS5ITB9</accession>
<dbReference type="RefSeq" id="WP_211971337.1">
    <property type="nucleotide sequence ID" value="NZ_CBFHAM010000005.1"/>
</dbReference>
<gene>
    <name evidence="1" type="ORF">KE626_02705</name>
</gene>
<reference evidence="1 2" key="1">
    <citation type="submission" date="2021-04" db="EMBL/GenBank/DDBJ databases">
        <title>Chitinophaga sp. nov., isolated from the rhizosphere soil.</title>
        <authorList>
            <person name="He S."/>
        </authorList>
    </citation>
    <scope>NUCLEOTIDE SEQUENCE [LARGE SCALE GENOMIC DNA]</scope>
    <source>
        <strain evidence="1 2">2R12</strain>
    </source>
</reference>
<dbReference type="EMBL" id="JAGTXB010000001">
    <property type="protein sequence ID" value="MBS0026212.1"/>
    <property type="molecule type" value="Genomic_DNA"/>
</dbReference>
<comment type="caution">
    <text evidence="1">The sequence shown here is derived from an EMBL/GenBank/DDBJ whole genome shotgun (WGS) entry which is preliminary data.</text>
</comment>
<name>A0ABS5ITB9_9BACT</name>
<proteinExistence type="predicted"/>
<sequence length="130" mass="15239">MKDVTHTPLFESIMVGEIDGQPYDLHNDFQCIKIQLDPTEKKLQLRFTNDDYKIIIEFHQATITNFTMHPEKTGDSGTLDQFYRGRFKYNNNLHEMTAQGKYYYYLALLEKDAIELFAKSVTMSLSRLNS</sequence>
<organism evidence="1 2">
    <name type="scientific">Chitinophaga hostae</name>
    <dbReference type="NCBI Taxonomy" id="2831022"/>
    <lineage>
        <taxon>Bacteria</taxon>
        <taxon>Pseudomonadati</taxon>
        <taxon>Bacteroidota</taxon>
        <taxon>Chitinophagia</taxon>
        <taxon>Chitinophagales</taxon>
        <taxon>Chitinophagaceae</taxon>
        <taxon>Chitinophaga</taxon>
    </lineage>
</organism>
<dbReference type="Proteomes" id="UP000676386">
    <property type="component" value="Unassembled WGS sequence"/>
</dbReference>
<keyword evidence="2" id="KW-1185">Reference proteome</keyword>
<evidence type="ECO:0000313" key="2">
    <source>
        <dbReference type="Proteomes" id="UP000676386"/>
    </source>
</evidence>
<evidence type="ECO:0000313" key="1">
    <source>
        <dbReference type="EMBL" id="MBS0026212.1"/>
    </source>
</evidence>
<protein>
    <submittedName>
        <fullName evidence="1">Uncharacterized protein</fullName>
    </submittedName>
</protein>